<reference evidence="2" key="1">
    <citation type="submission" date="2012-03" db="EMBL/GenBank/DDBJ databases">
        <title>Complete sequence of chromosome of Deinococcus peraridilitoris DSM 19664.</title>
        <authorList>
            <person name="Lucas S."/>
            <person name="Copeland A."/>
            <person name="Lapidus A."/>
            <person name="Glavina del Rio T."/>
            <person name="Dalin E."/>
            <person name="Tice H."/>
            <person name="Bruce D."/>
            <person name="Goodwin L."/>
            <person name="Pitluck S."/>
            <person name="Peters L."/>
            <person name="Mikhailova N."/>
            <person name="Lu M."/>
            <person name="Kyrpides N."/>
            <person name="Mavromatis K."/>
            <person name="Ivanova N."/>
            <person name="Brettin T."/>
            <person name="Detter J.C."/>
            <person name="Han C."/>
            <person name="Larimer F."/>
            <person name="Land M."/>
            <person name="Hauser L."/>
            <person name="Markowitz V."/>
            <person name="Cheng J.-F."/>
            <person name="Hugenholtz P."/>
            <person name="Woyke T."/>
            <person name="Wu D."/>
            <person name="Pukall R."/>
            <person name="Steenblock K."/>
            <person name="Brambilla E."/>
            <person name="Klenk H.-P."/>
            <person name="Eisen J.A."/>
        </authorList>
    </citation>
    <scope>NUCLEOTIDE SEQUENCE [LARGE SCALE GENOMIC DNA]</scope>
    <source>
        <strain evidence="2">DSM 19664 / LMG 22246 / CIP 109416 / KR-200</strain>
    </source>
</reference>
<protein>
    <recommendedName>
        <fullName evidence="3">SUKH-4 immunity protein</fullName>
    </recommendedName>
</protein>
<evidence type="ECO:0000313" key="2">
    <source>
        <dbReference type="Proteomes" id="UP000010467"/>
    </source>
</evidence>
<dbReference type="AlphaFoldDB" id="L0A088"/>
<dbReference type="Proteomes" id="UP000010467">
    <property type="component" value="Chromosome"/>
</dbReference>
<dbReference type="KEGG" id="dpd:Deipe_1731"/>
<proteinExistence type="predicted"/>
<sequence>MHEGEFVRQLRQVTPSVHDLVSRGLSAELASEVIRGYSIHPKSRIVASGMQDPLVRLIENYDLSNFHLADVTFPKEVECGRWGCVVGHYAGDDLVRRASDGSVFLMELGTTGHALYECAESGDKFLDALLRSAQFFGRSLASDQLEARRMVRECTALAGGERYARFYNSLIGCSSLELN</sequence>
<dbReference type="HOGENOM" id="CLU_1501146_0_0_0"/>
<dbReference type="EMBL" id="CP003382">
    <property type="protein sequence ID" value="AFZ67251.1"/>
    <property type="molecule type" value="Genomic_DNA"/>
</dbReference>
<organism evidence="1 2">
    <name type="scientific">Deinococcus peraridilitoris (strain DSM 19664 / LMG 22246 / CIP 109416 / KR-200)</name>
    <dbReference type="NCBI Taxonomy" id="937777"/>
    <lineage>
        <taxon>Bacteria</taxon>
        <taxon>Thermotogati</taxon>
        <taxon>Deinococcota</taxon>
        <taxon>Deinococci</taxon>
        <taxon>Deinococcales</taxon>
        <taxon>Deinococcaceae</taxon>
        <taxon>Deinococcus</taxon>
    </lineage>
</organism>
<evidence type="ECO:0000313" key="1">
    <source>
        <dbReference type="EMBL" id="AFZ67251.1"/>
    </source>
</evidence>
<name>L0A088_DEIPD</name>
<gene>
    <name evidence="1" type="ordered locus">Deipe_1731</name>
</gene>
<dbReference type="PATRIC" id="fig|937777.3.peg.1733"/>
<keyword evidence="2" id="KW-1185">Reference proteome</keyword>
<evidence type="ECO:0008006" key="3">
    <source>
        <dbReference type="Google" id="ProtNLM"/>
    </source>
</evidence>
<accession>L0A088</accession>